<dbReference type="EC" id="3.4.-.-" evidence="2"/>
<dbReference type="GO" id="GO:0008237">
    <property type="term" value="F:metallopeptidase activity"/>
    <property type="evidence" value="ECO:0007669"/>
    <property type="project" value="UniProtKB-KW"/>
</dbReference>
<name>A0ABU5IIS6_9BURK</name>
<reference evidence="2 3" key="1">
    <citation type="submission" date="2023-11" db="EMBL/GenBank/DDBJ databases">
        <title>Draft genome of Azohydromonas lata strain H1 (DSM1123), a polyhydroxyalkanoate producer.</title>
        <authorList>
            <person name="Traversa D."/>
            <person name="D'Addabbo P."/>
            <person name="Pazzani C."/>
            <person name="Manzari C."/>
            <person name="Chiara M."/>
            <person name="Scrascia M."/>
        </authorList>
    </citation>
    <scope>NUCLEOTIDE SEQUENCE [LARGE SCALE GENOMIC DNA]</scope>
    <source>
        <strain evidence="2 3">H1</strain>
    </source>
</reference>
<evidence type="ECO:0000313" key="2">
    <source>
        <dbReference type="EMBL" id="MDZ5458829.1"/>
    </source>
</evidence>
<keyword evidence="2" id="KW-0482">Metalloprotease</keyword>
<dbReference type="Pfam" id="PF01863">
    <property type="entry name" value="YgjP-like"/>
    <property type="match status" value="1"/>
</dbReference>
<sequence length="261" mass="28384">MAAPRLVADAAPAGAVPQGSVWRHPEARHAVHLSGAEVGYALRRSARRSIGLVVDAQGLRVAAPRHATLAQVEQALHAKAAWILRHLAAQRQQSLRRREVQPVWGPEAELPFLGERLSLRPQAAAWQLDAAAALLHAPLPAEAPPAQWAAALREWLRARALAHFRERCALHAPLMGVRPSRVALSAAVTRWGSASAAGVIRLNWRLVHLAPALIDYVVVHELAHLREMNHSAAFWAHVRAVLPDFAARRAALRAAVLPSLD</sequence>
<dbReference type="RefSeq" id="WP_066333565.1">
    <property type="nucleotide sequence ID" value="NZ_JAXOJX010000035.1"/>
</dbReference>
<keyword evidence="3" id="KW-1185">Reference proteome</keyword>
<gene>
    <name evidence="2" type="ORF">SM757_19795</name>
</gene>
<evidence type="ECO:0000313" key="3">
    <source>
        <dbReference type="Proteomes" id="UP001293718"/>
    </source>
</evidence>
<dbReference type="InterPro" id="IPR053136">
    <property type="entry name" value="UTP_pyrophosphatase-like"/>
</dbReference>
<comment type="caution">
    <text evidence="2">The sequence shown here is derived from an EMBL/GenBank/DDBJ whole genome shotgun (WGS) entry which is preliminary data.</text>
</comment>
<proteinExistence type="predicted"/>
<dbReference type="CDD" id="cd07344">
    <property type="entry name" value="M48_yhfN_like"/>
    <property type="match status" value="1"/>
</dbReference>
<keyword evidence="2" id="KW-0378">Hydrolase</keyword>
<dbReference type="PANTHER" id="PTHR30399:SF1">
    <property type="entry name" value="UTP PYROPHOSPHATASE"/>
    <property type="match status" value="1"/>
</dbReference>
<keyword evidence="2" id="KW-0645">Protease</keyword>
<dbReference type="Gene3D" id="3.30.2010.10">
    <property type="entry name" value="Metalloproteases ('zincins'), catalytic domain"/>
    <property type="match status" value="1"/>
</dbReference>
<dbReference type="EMBL" id="JAXOJX010000035">
    <property type="protein sequence ID" value="MDZ5458829.1"/>
    <property type="molecule type" value="Genomic_DNA"/>
</dbReference>
<organism evidence="2 3">
    <name type="scientific">Azohydromonas lata</name>
    <dbReference type="NCBI Taxonomy" id="45677"/>
    <lineage>
        <taxon>Bacteria</taxon>
        <taxon>Pseudomonadati</taxon>
        <taxon>Pseudomonadota</taxon>
        <taxon>Betaproteobacteria</taxon>
        <taxon>Burkholderiales</taxon>
        <taxon>Sphaerotilaceae</taxon>
        <taxon>Azohydromonas</taxon>
    </lineage>
</organism>
<evidence type="ECO:0000259" key="1">
    <source>
        <dbReference type="Pfam" id="PF01863"/>
    </source>
</evidence>
<dbReference type="PANTHER" id="PTHR30399">
    <property type="entry name" value="UNCHARACTERIZED PROTEIN YGJP"/>
    <property type="match status" value="1"/>
</dbReference>
<protein>
    <submittedName>
        <fullName evidence="2">SprT family zinc-dependent metalloprotease</fullName>
        <ecNumber evidence="2">3.4.-.-</ecNumber>
    </submittedName>
</protein>
<dbReference type="InterPro" id="IPR002725">
    <property type="entry name" value="YgjP-like_metallopeptidase"/>
</dbReference>
<feature type="domain" description="YgjP-like metallopeptidase" evidence="1">
    <location>
        <begin position="48"/>
        <end position="254"/>
    </location>
</feature>
<accession>A0ABU5IIS6</accession>
<dbReference type="Proteomes" id="UP001293718">
    <property type="component" value="Unassembled WGS sequence"/>
</dbReference>